<dbReference type="CDD" id="cd04514">
    <property type="entry name" value="Taspase1_like"/>
    <property type="match status" value="1"/>
</dbReference>
<accession>A0A9Q0RMB0</accession>
<dbReference type="SUPFAM" id="SSF56235">
    <property type="entry name" value="N-terminal nucleophile aminohydrolases (Ntn hydrolases)"/>
    <property type="match status" value="1"/>
</dbReference>
<dbReference type="GO" id="GO:0005737">
    <property type="term" value="C:cytoplasm"/>
    <property type="evidence" value="ECO:0007669"/>
    <property type="project" value="TreeGrafter"/>
</dbReference>
<dbReference type="InterPro" id="IPR037464">
    <property type="entry name" value="Taspase1"/>
</dbReference>
<dbReference type="GO" id="GO:0051604">
    <property type="term" value="P:protein maturation"/>
    <property type="evidence" value="ECO:0007669"/>
    <property type="project" value="TreeGrafter"/>
</dbReference>
<dbReference type="Gene3D" id="3.60.20.30">
    <property type="entry name" value="(Glycosyl)asparaginase"/>
    <property type="match status" value="1"/>
</dbReference>
<evidence type="ECO:0000256" key="2">
    <source>
        <dbReference type="PIRSR" id="PIRSR600246-1"/>
    </source>
</evidence>
<dbReference type="OMA" id="ACEAAIM"/>
<feature type="active site" description="Nucleophile" evidence="2">
    <location>
        <position position="180"/>
    </location>
</feature>
<evidence type="ECO:0000313" key="4">
    <source>
        <dbReference type="EMBL" id="KAJ6218291.1"/>
    </source>
</evidence>
<dbReference type="EMBL" id="JAPWDV010000003">
    <property type="protein sequence ID" value="KAJ6218291.1"/>
    <property type="molecule type" value="Genomic_DNA"/>
</dbReference>
<keyword evidence="5" id="KW-1185">Reference proteome</keyword>
<dbReference type="Proteomes" id="UP001142055">
    <property type="component" value="Chromosome 3"/>
</dbReference>
<reference evidence="4" key="1">
    <citation type="submission" date="2022-12" db="EMBL/GenBank/DDBJ databases">
        <title>Genome assemblies of Blomia tropicalis.</title>
        <authorList>
            <person name="Cui Y."/>
        </authorList>
    </citation>
    <scope>NUCLEOTIDE SEQUENCE</scope>
    <source>
        <tissue evidence="4">Adult mites</tissue>
    </source>
</reference>
<organism evidence="4 5">
    <name type="scientific">Blomia tropicalis</name>
    <name type="common">Mite</name>
    <dbReference type="NCBI Taxonomy" id="40697"/>
    <lineage>
        <taxon>Eukaryota</taxon>
        <taxon>Metazoa</taxon>
        <taxon>Ecdysozoa</taxon>
        <taxon>Arthropoda</taxon>
        <taxon>Chelicerata</taxon>
        <taxon>Arachnida</taxon>
        <taxon>Acari</taxon>
        <taxon>Acariformes</taxon>
        <taxon>Sarcoptiformes</taxon>
        <taxon>Astigmata</taxon>
        <taxon>Glycyphagoidea</taxon>
        <taxon>Echimyopodidae</taxon>
        <taxon>Blomia</taxon>
    </lineage>
</organism>
<dbReference type="PANTHER" id="PTHR10188:SF8">
    <property type="entry name" value="THREONINE ASPARTASE 1"/>
    <property type="match status" value="1"/>
</dbReference>
<evidence type="ECO:0008006" key="6">
    <source>
        <dbReference type="Google" id="ProtNLM"/>
    </source>
</evidence>
<evidence type="ECO:0000256" key="3">
    <source>
        <dbReference type="PIRSR" id="PIRSR600246-3"/>
    </source>
</evidence>
<protein>
    <recommendedName>
        <fullName evidence="6">Threonine aspartase 1</fullName>
    </recommendedName>
</protein>
<dbReference type="AlphaFoldDB" id="A0A9Q0RMB0"/>
<dbReference type="InterPro" id="IPR029055">
    <property type="entry name" value="Ntn_hydrolases_N"/>
</dbReference>
<dbReference type="Pfam" id="PF01112">
    <property type="entry name" value="Asparaginase_2"/>
    <property type="match status" value="1"/>
</dbReference>
<name>A0A9Q0RMB0_BLOTA</name>
<proteinExistence type="inferred from homology"/>
<evidence type="ECO:0000313" key="5">
    <source>
        <dbReference type="Proteomes" id="UP001142055"/>
    </source>
</evidence>
<comment type="caution">
    <text evidence="4">The sequence shown here is derived from an EMBL/GenBank/DDBJ whole genome shotgun (WGS) entry which is preliminary data.</text>
</comment>
<gene>
    <name evidence="4" type="ORF">RDWZM_009448</name>
</gene>
<dbReference type="GO" id="GO:0004298">
    <property type="term" value="F:threonine-type endopeptidase activity"/>
    <property type="evidence" value="ECO:0007669"/>
    <property type="project" value="InterPro"/>
</dbReference>
<dbReference type="PANTHER" id="PTHR10188">
    <property type="entry name" value="L-ASPARAGINASE"/>
    <property type="match status" value="1"/>
</dbReference>
<sequence length="334" mass="35886">MVFIAVHIGAGNHSKTKHDEYKKICSKACEEAMMALNDNSNSLDAVTVAIKCLENDYITNAGFGSNLNIAGNVECDACIMDGRDLIFGSVGAIHSIKNPIDVARHLVLKQREPMPLGLIAPNFLVGDGATKWANLNGFQQSNLKSDESLKKHLKYKQCLDECIDKTKSTNASIKRARVDTVGAISVDNQGVVSSGVSSGGLILKQEGRVGQASIFGAGCWAEKNVSISTSGIGEYIVRTSLAKQFASDLLNEKSPLMTNIPHEDRLAGVLGLIHHKKTQRVELIWAHSTASMCIGYMSNIDKSATSIISEMPPAVTPGASVSVESTMLKYINHI</sequence>
<comment type="similarity">
    <text evidence="1">Belongs to the Ntn-hydrolase family.</text>
</comment>
<dbReference type="InterPro" id="IPR000246">
    <property type="entry name" value="Peptidase_T2"/>
</dbReference>
<evidence type="ECO:0000256" key="1">
    <source>
        <dbReference type="ARBA" id="ARBA00010872"/>
    </source>
</evidence>
<feature type="site" description="Cleavage; by autolysis" evidence="3">
    <location>
        <begin position="179"/>
        <end position="180"/>
    </location>
</feature>